<evidence type="ECO:0000256" key="3">
    <source>
        <dbReference type="ARBA" id="ARBA00022679"/>
    </source>
</evidence>
<proteinExistence type="inferred from homology"/>
<dbReference type="GO" id="GO:0046872">
    <property type="term" value="F:metal ion binding"/>
    <property type="evidence" value="ECO:0007669"/>
    <property type="project" value="UniProtKB-KW"/>
</dbReference>
<evidence type="ECO:0000256" key="2">
    <source>
        <dbReference type="ARBA" id="ARBA00006490"/>
    </source>
</evidence>
<gene>
    <name evidence="10" type="primary">iscS</name>
    <name evidence="10" type="ORF">BN46_0638</name>
    <name evidence="11" type="ORF">HMPREF9719_00889</name>
</gene>
<dbReference type="Pfam" id="PF00266">
    <property type="entry name" value="Aminotran_5"/>
    <property type="match status" value="1"/>
</dbReference>
<dbReference type="InterPro" id="IPR000192">
    <property type="entry name" value="Aminotrans_V_dom"/>
</dbReference>
<keyword evidence="4" id="KW-0479">Metal-binding</keyword>
<comment type="cofactor">
    <cofactor evidence="1">
        <name>pyridoxal 5'-phosphate</name>
        <dbReference type="ChEBI" id="CHEBI:597326"/>
    </cofactor>
</comment>
<keyword evidence="7" id="KW-0411">Iron-sulfur</keyword>
<dbReference type="eggNOG" id="COG1104">
    <property type="taxonomic scope" value="Bacteria"/>
</dbReference>
<dbReference type="Gene3D" id="3.40.640.10">
    <property type="entry name" value="Type I PLP-dependent aspartate aminotransferase-like (Major domain)"/>
    <property type="match status" value="1"/>
</dbReference>
<accession>I7LBU3</accession>
<dbReference type="Proteomes" id="UP000006078">
    <property type="component" value="Unassembled WGS sequence"/>
</dbReference>
<evidence type="ECO:0000259" key="9">
    <source>
        <dbReference type="Pfam" id="PF00266"/>
    </source>
</evidence>
<reference evidence="10 13" key="1">
    <citation type="journal article" date="2012" name="J. Bacteriol.">
        <title>Draft Genome Sequence of Turicella otitidis ATCC 51513, Isolated from Middle Ear Fluid from a Child with Otitis Media.</title>
        <authorList>
            <person name="Brinkrolf K."/>
            <person name="Schneider J."/>
            <person name="Knecht M."/>
            <person name="Ruckert C."/>
            <person name="Tauch A."/>
        </authorList>
    </citation>
    <scope>NUCLEOTIDE SEQUENCE [LARGE SCALE GENOMIC DNA]</scope>
    <source>
        <strain evidence="10 13">ATCC 51513</strain>
    </source>
</reference>
<dbReference type="GO" id="GO:0051536">
    <property type="term" value="F:iron-sulfur cluster binding"/>
    <property type="evidence" value="ECO:0007669"/>
    <property type="project" value="UniProtKB-KW"/>
</dbReference>
<comment type="similarity">
    <text evidence="2">Belongs to the class-V pyridoxal-phosphate-dependent aminotransferase family. NifS/IscS subfamily.</text>
</comment>
<evidence type="ECO:0000256" key="4">
    <source>
        <dbReference type="ARBA" id="ARBA00022723"/>
    </source>
</evidence>
<dbReference type="Proteomes" id="UP000011016">
    <property type="component" value="Unassembled WGS sequence"/>
</dbReference>
<keyword evidence="6" id="KW-0408">Iron</keyword>
<evidence type="ECO:0000313" key="10">
    <source>
        <dbReference type="EMBL" id="CCI83374.1"/>
    </source>
</evidence>
<dbReference type="PATRIC" id="fig|883169.3.peg.854"/>
<dbReference type="InterPro" id="IPR015424">
    <property type="entry name" value="PyrdxlP-dep_Trfase"/>
</dbReference>
<reference evidence="11 12" key="2">
    <citation type="submission" date="2012-08" db="EMBL/GenBank/DDBJ databases">
        <title>The Genome Sequence of Turicella otitidis ATCC 51513.</title>
        <authorList>
            <consortium name="The Broad Institute Genome Sequencing Platform"/>
            <person name="Earl A."/>
            <person name="Ward D."/>
            <person name="Feldgarden M."/>
            <person name="Gevers D."/>
            <person name="Huys G."/>
            <person name="Walker B."/>
            <person name="Young S.K."/>
            <person name="Zeng Q."/>
            <person name="Gargeya S."/>
            <person name="Fitzgerald M."/>
            <person name="Haas B."/>
            <person name="Abouelleil A."/>
            <person name="Alvarado L."/>
            <person name="Arachchi H.M."/>
            <person name="Berlin A.M."/>
            <person name="Chapman S.B."/>
            <person name="Goldberg J."/>
            <person name="Griggs A."/>
            <person name="Gujja S."/>
            <person name="Hansen M."/>
            <person name="Howarth C."/>
            <person name="Imamovic A."/>
            <person name="Larimer J."/>
            <person name="McCowen C."/>
            <person name="Montmayeur A."/>
            <person name="Murphy C."/>
            <person name="Neiman D."/>
            <person name="Pearson M."/>
            <person name="Priest M."/>
            <person name="Roberts A."/>
            <person name="Saif S."/>
            <person name="Shea T."/>
            <person name="Sisk P."/>
            <person name="Sykes S."/>
            <person name="Wortman J."/>
            <person name="Nusbaum C."/>
            <person name="Birren B."/>
        </authorList>
    </citation>
    <scope>NUCLEOTIDE SEQUENCE [LARGE SCALE GENOMIC DNA]</scope>
    <source>
        <strain evidence="11 12">ATCC 51513</strain>
    </source>
</reference>
<dbReference type="PANTHER" id="PTHR11601:SF34">
    <property type="entry name" value="CYSTEINE DESULFURASE"/>
    <property type="match status" value="1"/>
</dbReference>
<dbReference type="HOGENOM" id="CLU_003433_0_0_11"/>
<organism evidence="10 13">
    <name type="scientific">Corynebacterium otitidis ATCC 51513</name>
    <dbReference type="NCBI Taxonomy" id="883169"/>
    <lineage>
        <taxon>Bacteria</taxon>
        <taxon>Bacillati</taxon>
        <taxon>Actinomycetota</taxon>
        <taxon>Actinomycetes</taxon>
        <taxon>Mycobacteriales</taxon>
        <taxon>Corynebacteriaceae</taxon>
        <taxon>Corynebacterium</taxon>
    </lineage>
</organism>
<dbReference type="Gene3D" id="1.10.260.50">
    <property type="match status" value="1"/>
</dbReference>
<evidence type="ECO:0000256" key="6">
    <source>
        <dbReference type="ARBA" id="ARBA00023004"/>
    </source>
</evidence>
<evidence type="ECO:0000256" key="5">
    <source>
        <dbReference type="ARBA" id="ARBA00022898"/>
    </source>
</evidence>
<dbReference type="InterPro" id="IPR015421">
    <property type="entry name" value="PyrdxlP-dep_Trfase_major"/>
</dbReference>
<dbReference type="PANTHER" id="PTHR11601">
    <property type="entry name" value="CYSTEINE DESULFURYLASE FAMILY MEMBER"/>
    <property type="match status" value="1"/>
</dbReference>
<dbReference type="OrthoDB" id="9808002at2"/>
<evidence type="ECO:0000313" key="13">
    <source>
        <dbReference type="Proteomes" id="UP000011016"/>
    </source>
</evidence>
<name>I7LBU3_9CORY</name>
<protein>
    <submittedName>
        <fullName evidence="10">Cysteine desulfurase</fullName>
        <ecNumber evidence="10">2.8.1.7</ecNumber>
    </submittedName>
</protein>
<dbReference type="EMBL" id="AHAE01000040">
    <property type="protein sequence ID" value="EJZ82123.1"/>
    <property type="molecule type" value="Genomic_DNA"/>
</dbReference>
<dbReference type="PIRSF" id="PIRSF005572">
    <property type="entry name" value="NifS"/>
    <property type="match status" value="1"/>
</dbReference>
<keyword evidence="5" id="KW-0663">Pyridoxal phosphate</keyword>
<dbReference type="Gene3D" id="3.90.1150.10">
    <property type="entry name" value="Aspartate Aminotransferase, domain 1"/>
    <property type="match status" value="1"/>
</dbReference>
<evidence type="ECO:0000313" key="12">
    <source>
        <dbReference type="Proteomes" id="UP000006078"/>
    </source>
</evidence>
<dbReference type="STRING" id="29321.AAV33_01245"/>
<dbReference type="InterPro" id="IPR016454">
    <property type="entry name" value="Cysteine_dSase"/>
</dbReference>
<dbReference type="EC" id="2.8.1.7" evidence="10"/>
<keyword evidence="3 10" id="KW-0808">Transferase</keyword>
<evidence type="ECO:0000256" key="7">
    <source>
        <dbReference type="ARBA" id="ARBA00023014"/>
    </source>
</evidence>
<evidence type="ECO:0000256" key="1">
    <source>
        <dbReference type="ARBA" id="ARBA00001933"/>
    </source>
</evidence>
<dbReference type="InterPro" id="IPR015422">
    <property type="entry name" value="PyrdxlP-dep_Trfase_small"/>
</dbReference>
<feature type="domain" description="Aminotransferase class V" evidence="9">
    <location>
        <begin position="14"/>
        <end position="372"/>
    </location>
</feature>
<dbReference type="SUPFAM" id="SSF53383">
    <property type="entry name" value="PLP-dependent transferases"/>
    <property type="match status" value="1"/>
</dbReference>
<sequence>MTTANTTTSGERFYFDHAATSPMRESAIEAWVRHARDLNPGGQYGSGRAAQGVLDDAREEIASLVGAEPTEVIFTASGTEADNIALQGLFASSQAAGGQGRNRVVVSSVEHPAIKEPARLLESRGAALEVVPVDETGHVTDLSALDEPAGVAALMVANNETGAIQPAREFAARAAKAGTPVHLDAVQATGRIPVDFHELGATTLAASAHKFGGPRGIGFLLARRSPAPTPILVGGGQERGIRPGTADVASAAAMAAALKEAVGEMAGERKRVAALRDRLKVGILERIDDVVVNTAEPAMPGHLSVSFPGAEGDSLIMLLDTLGVEAATGSACGNGVNRASDVLLAMGVEERTARGTVRFTLGPRSTDQGVDFLIDRLPEVVSRARAAGMA</sequence>
<comment type="catalytic activity">
    <reaction evidence="8">
        <text>(sulfur carrier)-H + L-cysteine = (sulfur carrier)-SH + L-alanine</text>
        <dbReference type="Rhea" id="RHEA:43892"/>
        <dbReference type="Rhea" id="RHEA-COMP:14737"/>
        <dbReference type="Rhea" id="RHEA-COMP:14739"/>
        <dbReference type="ChEBI" id="CHEBI:29917"/>
        <dbReference type="ChEBI" id="CHEBI:35235"/>
        <dbReference type="ChEBI" id="CHEBI:57972"/>
        <dbReference type="ChEBI" id="CHEBI:64428"/>
        <dbReference type="EC" id="2.8.1.7"/>
    </reaction>
</comment>
<dbReference type="AlphaFoldDB" id="I7LBU3"/>
<comment type="caution">
    <text evidence="10">The sequence shown here is derived from an EMBL/GenBank/DDBJ whole genome shotgun (WGS) entry which is preliminary data.</text>
</comment>
<keyword evidence="12" id="KW-1185">Reference proteome</keyword>
<dbReference type="EMBL" id="CAJZ01000096">
    <property type="protein sequence ID" value="CCI83374.1"/>
    <property type="molecule type" value="Genomic_DNA"/>
</dbReference>
<evidence type="ECO:0000256" key="8">
    <source>
        <dbReference type="ARBA" id="ARBA00050776"/>
    </source>
</evidence>
<dbReference type="RefSeq" id="WP_004600779.1">
    <property type="nucleotide sequence ID" value="NZ_HF541866.1"/>
</dbReference>
<evidence type="ECO:0000313" key="11">
    <source>
        <dbReference type="EMBL" id="EJZ82123.1"/>
    </source>
</evidence>
<dbReference type="GO" id="GO:0031071">
    <property type="term" value="F:cysteine desulfurase activity"/>
    <property type="evidence" value="ECO:0007669"/>
    <property type="project" value="UniProtKB-EC"/>
</dbReference>